<evidence type="ECO:0000313" key="2">
    <source>
        <dbReference type="WBParaSite" id="nRc.2.0.1.t04953-RA"/>
    </source>
</evidence>
<organism evidence="1 2">
    <name type="scientific">Romanomermis culicivorax</name>
    <name type="common">Nematode worm</name>
    <dbReference type="NCBI Taxonomy" id="13658"/>
    <lineage>
        <taxon>Eukaryota</taxon>
        <taxon>Metazoa</taxon>
        <taxon>Ecdysozoa</taxon>
        <taxon>Nematoda</taxon>
        <taxon>Enoplea</taxon>
        <taxon>Dorylaimia</taxon>
        <taxon>Mermithida</taxon>
        <taxon>Mermithoidea</taxon>
        <taxon>Mermithidae</taxon>
        <taxon>Romanomermis</taxon>
    </lineage>
</organism>
<dbReference type="Proteomes" id="UP000887565">
    <property type="component" value="Unplaced"/>
</dbReference>
<protein>
    <submittedName>
        <fullName evidence="2">Uncharacterized protein</fullName>
    </submittedName>
</protein>
<proteinExistence type="predicted"/>
<sequence>MLDDFRSDFGRNFFNVRQRRVDASFLEHGRSDHFCQGLGKNANFRGYISNVQKFTVLTSLAKRKSSSPTWWTPLKMTAKETPGKIRIITLEVASYVRKFVSLFGRAFGLRCWIRQGENDWSIVKFGHIFDDFFVEQKRVFRWMQKSYRTTYSKLTLTIKPRESTIQTRLAASSKLIPASFCMAIQIKEAIPMDAYEKIA</sequence>
<name>A0A915HSQ4_ROMCU</name>
<dbReference type="AlphaFoldDB" id="A0A915HSQ4"/>
<dbReference type="WBParaSite" id="nRc.2.0.1.t04953-RA">
    <property type="protein sequence ID" value="nRc.2.0.1.t04953-RA"/>
    <property type="gene ID" value="nRc.2.0.1.g04953"/>
</dbReference>
<evidence type="ECO:0000313" key="1">
    <source>
        <dbReference type="Proteomes" id="UP000887565"/>
    </source>
</evidence>
<accession>A0A915HSQ4</accession>
<reference evidence="2" key="1">
    <citation type="submission" date="2022-11" db="UniProtKB">
        <authorList>
            <consortium name="WormBaseParasite"/>
        </authorList>
    </citation>
    <scope>IDENTIFICATION</scope>
</reference>
<keyword evidence="1" id="KW-1185">Reference proteome</keyword>